<accession>A0A7R8YSC6</accession>
<evidence type="ECO:0000313" key="10">
    <source>
        <dbReference type="Proteomes" id="UP000594454"/>
    </source>
</evidence>
<evidence type="ECO:0000256" key="5">
    <source>
        <dbReference type="ARBA" id="ARBA00022989"/>
    </source>
</evidence>
<dbReference type="GO" id="GO:0033041">
    <property type="term" value="F:sweet taste receptor activity"/>
    <property type="evidence" value="ECO:0007669"/>
    <property type="project" value="TreeGrafter"/>
</dbReference>
<evidence type="ECO:0000256" key="3">
    <source>
        <dbReference type="ARBA" id="ARBA00022475"/>
    </source>
</evidence>
<dbReference type="PANTHER" id="PTHR21421:SF34">
    <property type="entry name" value="GUSTATORY RECEPTOR FOR SUGAR TASTE 61A-RELATED"/>
    <property type="match status" value="1"/>
</dbReference>
<dbReference type="Pfam" id="PF06151">
    <property type="entry name" value="Trehalose_recp"/>
    <property type="match status" value="1"/>
</dbReference>
<dbReference type="InterPro" id="IPR009318">
    <property type="entry name" value="Gustatory_rcpt"/>
</dbReference>
<sequence length="221" mass="26303">MNVFRRNNRVKDRTRVNINVPARWGYYSSFHEAVSPVSLVFFTMSQLSYGLFLLLARKWPKMMAHWLDKESKFLHPPYTSSKDHLKRDVKLTTVVIGLLAIFEHIMFQASTIYTFYIRVTQCQVESEDYIRLYYTEHYPHVFSALPYNHVLAVMIQVLSFTSTFVWNFMDLFIILISIGLTKRFKQLNERLLRAMEENVIGLGIQRERLIRFSLKRVQSEF</sequence>
<dbReference type="AlphaFoldDB" id="A0A7R8YSC6"/>
<feature type="transmembrane region" description="Helical" evidence="8">
    <location>
        <begin position="91"/>
        <end position="116"/>
    </location>
</feature>
<dbReference type="InParanoid" id="A0A7R8YSC6"/>
<organism evidence="9 10">
    <name type="scientific">Hermetia illucens</name>
    <name type="common">Black soldier fly</name>
    <dbReference type="NCBI Taxonomy" id="343691"/>
    <lineage>
        <taxon>Eukaryota</taxon>
        <taxon>Metazoa</taxon>
        <taxon>Ecdysozoa</taxon>
        <taxon>Arthropoda</taxon>
        <taxon>Hexapoda</taxon>
        <taxon>Insecta</taxon>
        <taxon>Pterygota</taxon>
        <taxon>Neoptera</taxon>
        <taxon>Endopterygota</taxon>
        <taxon>Diptera</taxon>
        <taxon>Brachycera</taxon>
        <taxon>Stratiomyomorpha</taxon>
        <taxon>Stratiomyidae</taxon>
        <taxon>Hermetiinae</taxon>
        <taxon>Hermetia</taxon>
    </lineage>
</organism>
<keyword evidence="7" id="KW-0675">Receptor</keyword>
<keyword evidence="4 8" id="KW-0812">Transmembrane</keyword>
<keyword evidence="6 8" id="KW-0472">Membrane</keyword>
<protein>
    <submittedName>
        <fullName evidence="9">Uncharacterized protein</fullName>
    </submittedName>
</protein>
<gene>
    <name evidence="9" type="ORF">HERILL_LOCUS5460</name>
</gene>
<name>A0A7R8YSC6_HERIL</name>
<evidence type="ECO:0000256" key="4">
    <source>
        <dbReference type="ARBA" id="ARBA00022692"/>
    </source>
</evidence>
<keyword evidence="3" id="KW-1003">Cell membrane</keyword>
<feature type="transmembrane region" description="Helical" evidence="8">
    <location>
        <begin position="153"/>
        <end position="180"/>
    </location>
</feature>
<reference evidence="9 10" key="1">
    <citation type="submission" date="2020-11" db="EMBL/GenBank/DDBJ databases">
        <authorList>
            <person name="Wallbank WR R."/>
            <person name="Pardo Diaz C."/>
            <person name="Kozak K."/>
            <person name="Martin S."/>
            <person name="Jiggins C."/>
            <person name="Moest M."/>
            <person name="Warren A I."/>
            <person name="Generalovic N T."/>
            <person name="Byers J.R.P. K."/>
            <person name="Montejo-Kovacevich G."/>
            <person name="Yen C E."/>
        </authorList>
    </citation>
    <scope>NUCLEOTIDE SEQUENCE [LARGE SCALE GENOMIC DNA]</scope>
</reference>
<keyword evidence="10" id="KW-1185">Reference proteome</keyword>
<evidence type="ECO:0000256" key="8">
    <source>
        <dbReference type="SAM" id="Phobius"/>
    </source>
</evidence>
<dbReference type="OrthoDB" id="5800391at2759"/>
<evidence type="ECO:0000256" key="6">
    <source>
        <dbReference type="ARBA" id="ARBA00023136"/>
    </source>
</evidence>
<keyword evidence="5 8" id="KW-1133">Transmembrane helix</keyword>
<proteinExistence type="inferred from homology"/>
<dbReference type="EMBL" id="LR899010">
    <property type="protein sequence ID" value="CAD7082425.1"/>
    <property type="molecule type" value="Genomic_DNA"/>
</dbReference>
<evidence type="ECO:0000256" key="7">
    <source>
        <dbReference type="ARBA" id="ARBA00023170"/>
    </source>
</evidence>
<dbReference type="GO" id="GO:0005886">
    <property type="term" value="C:plasma membrane"/>
    <property type="evidence" value="ECO:0007669"/>
    <property type="project" value="UniProtKB-SubCell"/>
</dbReference>
<feature type="transmembrane region" description="Helical" evidence="8">
    <location>
        <begin position="33"/>
        <end position="56"/>
    </location>
</feature>
<comment type="similarity">
    <text evidence="2">Belongs to the insect chemoreceptor superfamily. Gustatory receptor (GR) family. Gr5a subfamily.</text>
</comment>
<evidence type="ECO:0000256" key="2">
    <source>
        <dbReference type="ARBA" id="ARBA00005327"/>
    </source>
</evidence>
<evidence type="ECO:0000256" key="1">
    <source>
        <dbReference type="ARBA" id="ARBA00004651"/>
    </source>
</evidence>
<dbReference type="PANTHER" id="PTHR21421">
    <property type="entry name" value="GUSTATORY RECEPTOR"/>
    <property type="match status" value="1"/>
</dbReference>
<comment type="subcellular location">
    <subcellularLocation>
        <location evidence="1">Cell membrane</location>
        <topology evidence="1">Multi-pass membrane protein</topology>
    </subcellularLocation>
</comment>
<evidence type="ECO:0000313" key="9">
    <source>
        <dbReference type="EMBL" id="CAD7082425.1"/>
    </source>
</evidence>
<dbReference type="Proteomes" id="UP000594454">
    <property type="component" value="Chromosome 2"/>
</dbReference>